<reference evidence="2 3" key="1">
    <citation type="journal article" date="2016" name="Mol. Biol. Evol.">
        <title>Genome-Wide Survey of Gut Fungi (Harpellales) Reveals the First Horizontally Transferred Ubiquitin Gene from a Mosquito Host.</title>
        <authorList>
            <person name="Wang Y."/>
            <person name="White M.M."/>
            <person name="Kvist S."/>
            <person name="Moncalvo J.M."/>
        </authorList>
    </citation>
    <scope>NUCLEOTIDE SEQUENCE [LARGE SCALE GENOMIC DNA]</scope>
    <source>
        <strain evidence="2 3">ALG-7-W6</strain>
    </source>
</reference>
<accession>A0A1R0GR07</accession>
<feature type="region of interest" description="Disordered" evidence="1">
    <location>
        <begin position="1"/>
        <end position="20"/>
    </location>
</feature>
<comment type="caution">
    <text evidence="2">The sequence shown here is derived from an EMBL/GenBank/DDBJ whole genome shotgun (WGS) entry which is preliminary data.</text>
</comment>
<name>A0A1R0GR07_9FUNG</name>
<feature type="compositionally biased region" description="Basic residues" evidence="1">
    <location>
        <begin position="173"/>
        <end position="210"/>
    </location>
</feature>
<evidence type="ECO:0000256" key="1">
    <source>
        <dbReference type="SAM" id="MobiDB-lite"/>
    </source>
</evidence>
<keyword evidence="3" id="KW-1185">Reference proteome</keyword>
<dbReference type="Proteomes" id="UP000187455">
    <property type="component" value="Unassembled WGS sequence"/>
</dbReference>
<evidence type="ECO:0000313" key="2">
    <source>
        <dbReference type="EMBL" id="OLY79331.1"/>
    </source>
</evidence>
<feature type="region of interest" description="Disordered" evidence="1">
    <location>
        <begin position="173"/>
        <end position="211"/>
    </location>
</feature>
<organism evidence="2 3">
    <name type="scientific">Smittium mucronatum</name>
    <dbReference type="NCBI Taxonomy" id="133383"/>
    <lineage>
        <taxon>Eukaryota</taxon>
        <taxon>Fungi</taxon>
        <taxon>Fungi incertae sedis</taxon>
        <taxon>Zoopagomycota</taxon>
        <taxon>Kickxellomycotina</taxon>
        <taxon>Harpellomycetes</taxon>
        <taxon>Harpellales</taxon>
        <taxon>Legeriomycetaceae</taxon>
        <taxon>Smittium</taxon>
    </lineage>
</organism>
<dbReference type="EMBL" id="LSSL01004612">
    <property type="protein sequence ID" value="OLY79331.1"/>
    <property type="molecule type" value="Genomic_DNA"/>
</dbReference>
<gene>
    <name evidence="2" type="ORF">AYI68_g6600</name>
</gene>
<sequence>PPPAYGAPPPPPPPPPPAYVTPTPTLTAVLPTVAATTAGNFRGVLPSLPPWSVPSNAPNPSNVLIQPIIITDPIQPTPTSGAICSKNKHRRTAGFYKRAHGFKSKWGIRRKKKMVKRYLKKSMIRRLKKKSAVSAAVPNKLKYIKELFIKTYGKDEYKRMVRRAIREVNYKMKHGSRHRHRSHHRRHHRRHHKHKNGCKHKHGKKCHKLPKPTLVTGTVSISTTTNTTNTPITTTFVATLTSKTAASK</sequence>
<feature type="compositionally biased region" description="Pro residues" evidence="1">
    <location>
        <begin position="1"/>
        <end position="19"/>
    </location>
</feature>
<dbReference type="AlphaFoldDB" id="A0A1R0GR07"/>
<proteinExistence type="predicted"/>
<feature type="non-terminal residue" evidence="2">
    <location>
        <position position="1"/>
    </location>
</feature>
<evidence type="ECO:0000313" key="3">
    <source>
        <dbReference type="Proteomes" id="UP000187455"/>
    </source>
</evidence>
<protein>
    <submittedName>
        <fullName evidence="2">Uncharacterized protein</fullName>
    </submittedName>
</protein>